<dbReference type="EMBL" id="CP036455">
    <property type="protein sequence ID" value="QBI53873.1"/>
    <property type="molecule type" value="Genomic_DNA"/>
</dbReference>
<comment type="caution">
    <text evidence="7">Lacks conserved residue(s) required for the propagation of feature annotation.</text>
</comment>
<feature type="binding site" evidence="7">
    <location>
        <position position="17"/>
    </location>
    <ligand>
        <name>Mg(2+)</name>
        <dbReference type="ChEBI" id="CHEBI:18420"/>
    </ligand>
</feature>
<dbReference type="PANTHER" id="PTHR21087:SF16">
    <property type="entry name" value="SHIKIMATE KINASE 1, CHLOROPLASTIC"/>
    <property type="match status" value="1"/>
</dbReference>
<dbReference type="RefSeq" id="WP_131098160.1">
    <property type="nucleotide sequence ID" value="NZ_CP036455.1"/>
</dbReference>
<dbReference type="InterPro" id="IPR027417">
    <property type="entry name" value="P-loop_NTPase"/>
</dbReference>
<reference evidence="8 9" key="1">
    <citation type="submission" date="2019-02" db="EMBL/GenBank/DDBJ databases">
        <authorList>
            <person name="Khodamoradi S."/>
            <person name="Hahnke R.L."/>
            <person name="Kaempfer P."/>
            <person name="Schumann P."/>
            <person name="Rohde M."/>
            <person name="Steinert M."/>
            <person name="Luzhetskyy A."/>
            <person name="Wink J."/>
            <person name="Ruckert C."/>
        </authorList>
    </citation>
    <scope>NUCLEOTIDE SEQUENCE [LARGE SCALE GENOMIC DNA]</scope>
    <source>
        <strain evidence="8 9">M2</strain>
    </source>
</reference>
<feature type="binding site" evidence="7">
    <location>
        <position position="118"/>
    </location>
    <ligand>
        <name>ATP</name>
        <dbReference type="ChEBI" id="CHEBI:30616"/>
    </ligand>
</feature>
<keyword evidence="9" id="KW-1185">Reference proteome</keyword>
<dbReference type="KEGG" id="strr:EKD16_10435"/>
<feature type="binding site" evidence="7">
    <location>
        <position position="35"/>
    </location>
    <ligand>
        <name>substrate</name>
    </ligand>
</feature>
<evidence type="ECO:0000256" key="5">
    <source>
        <dbReference type="ARBA" id="ARBA00022840"/>
    </source>
</evidence>
<dbReference type="GO" id="GO:0005524">
    <property type="term" value="F:ATP binding"/>
    <property type="evidence" value="ECO:0007669"/>
    <property type="project" value="UniProtKB-UniRule"/>
</dbReference>
<comment type="catalytic activity">
    <reaction evidence="7">
        <text>shikimate + ATP = 3-phosphoshikimate + ADP + H(+)</text>
        <dbReference type="Rhea" id="RHEA:13121"/>
        <dbReference type="ChEBI" id="CHEBI:15378"/>
        <dbReference type="ChEBI" id="CHEBI:30616"/>
        <dbReference type="ChEBI" id="CHEBI:36208"/>
        <dbReference type="ChEBI" id="CHEBI:145989"/>
        <dbReference type="ChEBI" id="CHEBI:456216"/>
        <dbReference type="EC" id="2.7.1.71"/>
    </reaction>
</comment>
<dbReference type="InterPro" id="IPR031322">
    <property type="entry name" value="Shikimate/glucono_kinase"/>
</dbReference>
<dbReference type="GO" id="GO:0005829">
    <property type="term" value="C:cytosol"/>
    <property type="evidence" value="ECO:0007669"/>
    <property type="project" value="TreeGrafter"/>
</dbReference>
<keyword evidence="3 7" id="KW-0547">Nucleotide-binding</keyword>
<gene>
    <name evidence="7 8" type="primary">aroK</name>
    <name evidence="8" type="ORF">EKD16_10435</name>
</gene>
<evidence type="ECO:0000256" key="3">
    <source>
        <dbReference type="ARBA" id="ARBA00022741"/>
    </source>
</evidence>
<dbReference type="GO" id="GO:0004765">
    <property type="term" value="F:shikimate kinase activity"/>
    <property type="evidence" value="ECO:0007669"/>
    <property type="project" value="UniProtKB-UniRule"/>
</dbReference>
<dbReference type="SUPFAM" id="SSF52540">
    <property type="entry name" value="P-loop containing nucleoside triphosphate hydrolases"/>
    <property type="match status" value="1"/>
</dbReference>
<dbReference type="UniPathway" id="UPA00053">
    <property type="reaction ID" value="UER00088"/>
</dbReference>
<dbReference type="GO" id="GO:0008652">
    <property type="term" value="P:amino acid biosynthetic process"/>
    <property type="evidence" value="ECO:0007669"/>
    <property type="project" value="UniProtKB-KW"/>
</dbReference>
<protein>
    <recommendedName>
        <fullName evidence="7">Shikimate kinase</fullName>
        <shortName evidence="7">SK</shortName>
        <ecNumber evidence="7">2.7.1.71</ecNumber>
    </recommendedName>
</protein>
<dbReference type="CDD" id="cd00464">
    <property type="entry name" value="SK"/>
    <property type="match status" value="1"/>
</dbReference>
<keyword evidence="7" id="KW-0479">Metal-binding</keyword>
<evidence type="ECO:0000256" key="6">
    <source>
        <dbReference type="ARBA" id="ARBA00023141"/>
    </source>
</evidence>
<comment type="subunit">
    <text evidence="7">Monomer.</text>
</comment>
<dbReference type="Pfam" id="PF01202">
    <property type="entry name" value="SKI"/>
    <property type="match status" value="1"/>
</dbReference>
<evidence type="ECO:0000256" key="1">
    <source>
        <dbReference type="ARBA" id="ARBA00022605"/>
    </source>
</evidence>
<evidence type="ECO:0000313" key="8">
    <source>
        <dbReference type="EMBL" id="QBI53873.1"/>
    </source>
</evidence>
<evidence type="ECO:0000256" key="4">
    <source>
        <dbReference type="ARBA" id="ARBA00022777"/>
    </source>
</evidence>
<dbReference type="AlphaFoldDB" id="A0A4P6Q0D0"/>
<evidence type="ECO:0000256" key="2">
    <source>
        <dbReference type="ARBA" id="ARBA00022679"/>
    </source>
</evidence>
<feature type="binding site" evidence="7">
    <location>
        <position position="136"/>
    </location>
    <ligand>
        <name>substrate</name>
    </ligand>
</feature>
<accession>A0A4P6Q0D0</accession>
<dbReference type="OrthoDB" id="9800332at2"/>
<dbReference type="PRINTS" id="PR01100">
    <property type="entry name" value="SHIKIMTKNASE"/>
</dbReference>
<evidence type="ECO:0000256" key="7">
    <source>
        <dbReference type="HAMAP-Rule" id="MF_00109"/>
    </source>
</evidence>
<dbReference type="EC" id="2.7.1.71" evidence="7"/>
<proteinExistence type="inferred from homology"/>
<evidence type="ECO:0000313" key="9">
    <source>
        <dbReference type="Proteomes" id="UP000292235"/>
    </source>
</evidence>
<dbReference type="Proteomes" id="UP000292235">
    <property type="component" value="Chromosome"/>
</dbReference>
<keyword evidence="4 7" id="KW-0418">Kinase</keyword>
<keyword evidence="2 7" id="KW-0808">Transferase</keyword>
<keyword evidence="7" id="KW-0963">Cytoplasm</keyword>
<feature type="binding site" evidence="7">
    <location>
        <begin position="13"/>
        <end position="18"/>
    </location>
    <ligand>
        <name>ATP</name>
        <dbReference type="ChEBI" id="CHEBI:30616"/>
    </ligand>
</feature>
<name>A0A4P6Q0D0_9ACTN</name>
<keyword evidence="1 7" id="KW-0028">Amino-acid biosynthesis</keyword>
<feature type="binding site" evidence="7">
    <location>
        <position position="81"/>
    </location>
    <ligand>
        <name>substrate</name>
    </ligand>
</feature>
<keyword evidence="5 7" id="KW-0067">ATP-binding</keyword>
<sequence length="174" mass="18588">MSTPIAVLIGSPGAGKTTVGRALAERLGVDLLDTDTEIEARAGKPIGDIFVEDGEPAFRSLEREITAEALAAWTGVVALGGGAILDSATSAELDRHHVVYLQVDFADAAKRVGLDTPRPLLAGNPRTRLRHLLEERLPLYEGLARATVPTSGYHPEEIVDAIVEGLPEHREPSR</sequence>
<dbReference type="GO" id="GO:0000287">
    <property type="term" value="F:magnesium ion binding"/>
    <property type="evidence" value="ECO:0007669"/>
    <property type="project" value="UniProtKB-UniRule"/>
</dbReference>
<keyword evidence="6 7" id="KW-0057">Aromatic amino acid biosynthesis</keyword>
<comment type="similarity">
    <text evidence="7">Belongs to the shikimate kinase family.</text>
</comment>
<dbReference type="InterPro" id="IPR000623">
    <property type="entry name" value="Shikimate_kinase/TSH1"/>
</dbReference>
<comment type="pathway">
    <text evidence="7">Metabolic intermediate biosynthesis; chorismate biosynthesis; chorismate from D-erythrose 4-phosphate and phosphoenolpyruvate: step 5/7.</text>
</comment>
<keyword evidence="7" id="KW-0460">Magnesium</keyword>
<comment type="cofactor">
    <cofactor evidence="7">
        <name>Mg(2+)</name>
        <dbReference type="ChEBI" id="CHEBI:18420"/>
    </cofactor>
    <text evidence="7">Binds 1 Mg(2+) ion per subunit.</text>
</comment>
<dbReference type="HAMAP" id="MF_00109">
    <property type="entry name" value="Shikimate_kinase"/>
    <property type="match status" value="1"/>
</dbReference>
<dbReference type="PANTHER" id="PTHR21087">
    <property type="entry name" value="SHIKIMATE KINASE"/>
    <property type="match status" value="1"/>
</dbReference>
<dbReference type="Gene3D" id="3.40.50.300">
    <property type="entry name" value="P-loop containing nucleotide triphosphate hydrolases"/>
    <property type="match status" value="1"/>
</dbReference>
<comment type="subcellular location">
    <subcellularLocation>
        <location evidence="7">Cytoplasm</location>
    </subcellularLocation>
</comment>
<dbReference type="GO" id="GO:0009423">
    <property type="term" value="P:chorismate biosynthetic process"/>
    <property type="evidence" value="ECO:0007669"/>
    <property type="project" value="UniProtKB-UniRule"/>
</dbReference>
<comment type="function">
    <text evidence="7">Catalyzes the specific phosphorylation of the 3-hydroxyl group of shikimic acid using ATP as a cosubstrate.</text>
</comment>
<organism evidence="8 9">
    <name type="scientific">Streptomonospora litoralis</name>
    <dbReference type="NCBI Taxonomy" id="2498135"/>
    <lineage>
        <taxon>Bacteria</taxon>
        <taxon>Bacillati</taxon>
        <taxon>Actinomycetota</taxon>
        <taxon>Actinomycetes</taxon>
        <taxon>Streptosporangiales</taxon>
        <taxon>Nocardiopsidaceae</taxon>
        <taxon>Streptomonospora</taxon>
    </lineage>
</organism>
<feature type="binding site" evidence="7">
    <location>
        <position position="59"/>
    </location>
    <ligand>
        <name>substrate</name>
    </ligand>
</feature>
<dbReference type="GO" id="GO:0009073">
    <property type="term" value="P:aromatic amino acid family biosynthetic process"/>
    <property type="evidence" value="ECO:0007669"/>
    <property type="project" value="UniProtKB-KW"/>
</dbReference>